<evidence type="ECO:0000313" key="3">
    <source>
        <dbReference type="Proteomes" id="UP000596063"/>
    </source>
</evidence>
<dbReference type="CDD" id="cd20301">
    <property type="entry name" value="cupin_ChrR"/>
    <property type="match status" value="1"/>
</dbReference>
<dbReference type="Proteomes" id="UP000596063">
    <property type="component" value="Chromosome"/>
</dbReference>
<dbReference type="KEGG" id="snan:I6N98_05845"/>
<evidence type="ECO:0000259" key="1">
    <source>
        <dbReference type="Pfam" id="PF12973"/>
    </source>
</evidence>
<evidence type="ECO:0000313" key="2">
    <source>
        <dbReference type="EMBL" id="QQD19375.1"/>
    </source>
</evidence>
<dbReference type="Gene3D" id="2.60.120.10">
    <property type="entry name" value="Jelly Rolls"/>
    <property type="match status" value="1"/>
</dbReference>
<dbReference type="NCBIfam" id="TIGR02451">
    <property type="entry name" value="anti_sig_ChrR"/>
    <property type="match status" value="1"/>
</dbReference>
<dbReference type="InterPro" id="IPR025979">
    <property type="entry name" value="ChrR-like_cupin_dom"/>
</dbReference>
<dbReference type="InterPro" id="IPR011051">
    <property type="entry name" value="RmlC_Cupin_sf"/>
</dbReference>
<name>A0A7T4R2R5_9GAMM</name>
<protein>
    <submittedName>
        <fullName evidence="2">Cupin domain-containing protein</fullName>
    </submittedName>
</protein>
<gene>
    <name evidence="2" type="ORF">I6N98_05845</name>
</gene>
<dbReference type="SUPFAM" id="SSF51182">
    <property type="entry name" value="RmlC-like cupins"/>
    <property type="match status" value="1"/>
</dbReference>
<keyword evidence="3" id="KW-1185">Reference proteome</keyword>
<dbReference type="AlphaFoldDB" id="A0A7T4R2R5"/>
<dbReference type="Gene3D" id="1.10.10.1320">
    <property type="entry name" value="Anti-sigma factor, zinc-finger domain"/>
    <property type="match status" value="1"/>
</dbReference>
<dbReference type="InterPro" id="IPR014710">
    <property type="entry name" value="RmlC-like_jellyroll"/>
</dbReference>
<feature type="domain" description="ChrR-like cupin" evidence="1">
    <location>
        <begin position="112"/>
        <end position="201"/>
    </location>
</feature>
<dbReference type="InterPro" id="IPR041916">
    <property type="entry name" value="Anti_sigma_zinc_sf"/>
</dbReference>
<organism evidence="2 3">
    <name type="scientific">Spongiibacter nanhainus</name>
    <dbReference type="NCBI Taxonomy" id="2794344"/>
    <lineage>
        <taxon>Bacteria</taxon>
        <taxon>Pseudomonadati</taxon>
        <taxon>Pseudomonadota</taxon>
        <taxon>Gammaproteobacteria</taxon>
        <taxon>Cellvibrionales</taxon>
        <taxon>Spongiibacteraceae</taxon>
        <taxon>Spongiibacter</taxon>
    </lineage>
</organism>
<dbReference type="InterPro" id="IPR012807">
    <property type="entry name" value="Anti-sigma_ChrR"/>
</dbReference>
<accession>A0A7T4R2R5</accession>
<dbReference type="Pfam" id="PF12973">
    <property type="entry name" value="Cupin_7"/>
    <property type="match status" value="1"/>
</dbReference>
<reference evidence="2 3" key="1">
    <citation type="submission" date="2020-12" db="EMBL/GenBank/DDBJ databases">
        <authorList>
            <person name="Shan Y."/>
        </authorList>
    </citation>
    <scope>NUCLEOTIDE SEQUENCE [LARGE SCALE GENOMIC DNA]</scope>
    <source>
        <strain evidence="3">csc3.9</strain>
    </source>
</reference>
<proteinExistence type="predicted"/>
<sequence>MSSIQHHPSDESLMSYAAGSLPAALALVTGCHLQFCSECRQRVAEAEALGGAMVDDLTPMAMSTGRREAILEQLDMPSVEAPKPARTTAWSSPPPSTGVPRLLHRFLGGSDLESLNWKTVVPGLQRVPLPCDEGNAFMLRIAAGKKMPVHSHQGNEMTLILQGGYSDSLGKFNAGDVADLDGSTEHQPIADADQDCICLAALDEPLRFKGWIARAMQPFVRF</sequence>
<dbReference type="EMBL" id="CP066167">
    <property type="protein sequence ID" value="QQD19375.1"/>
    <property type="molecule type" value="Genomic_DNA"/>
</dbReference>
<dbReference type="RefSeq" id="WP_198570860.1">
    <property type="nucleotide sequence ID" value="NZ_CP066167.1"/>
</dbReference>